<protein>
    <recommendedName>
        <fullName evidence="5">(Na+)-NQR maturation NqrM</fullName>
    </recommendedName>
</protein>
<feature type="transmembrane region" description="Helical" evidence="1">
    <location>
        <begin position="6"/>
        <end position="24"/>
    </location>
</feature>
<evidence type="ECO:0008006" key="5">
    <source>
        <dbReference type="Google" id="ProtNLM"/>
    </source>
</evidence>
<dbReference type="EMBL" id="CAADFJ010000507">
    <property type="protein sequence ID" value="VFK08383.1"/>
    <property type="molecule type" value="Genomic_DNA"/>
</dbReference>
<evidence type="ECO:0000313" key="2">
    <source>
        <dbReference type="EMBL" id="VFK04917.1"/>
    </source>
</evidence>
<dbReference type="EMBL" id="CAADFG010000511">
    <property type="protein sequence ID" value="VFK05158.1"/>
    <property type="molecule type" value="Genomic_DNA"/>
</dbReference>
<dbReference type="EMBL" id="CAADFI010000504">
    <property type="protein sequence ID" value="VFK04917.1"/>
    <property type="molecule type" value="Genomic_DNA"/>
</dbReference>
<proteinExistence type="predicted"/>
<keyword evidence="1" id="KW-0472">Membrane</keyword>
<keyword evidence="1" id="KW-1133">Transmembrane helix</keyword>
<keyword evidence="1" id="KW-0812">Transmembrane</keyword>
<evidence type="ECO:0000313" key="4">
    <source>
        <dbReference type="EMBL" id="VFK08383.1"/>
    </source>
</evidence>
<organism evidence="3">
    <name type="scientific">Candidatus Kentrum eta</name>
    <dbReference type="NCBI Taxonomy" id="2126337"/>
    <lineage>
        <taxon>Bacteria</taxon>
        <taxon>Pseudomonadati</taxon>
        <taxon>Pseudomonadota</taxon>
        <taxon>Gammaproteobacteria</taxon>
        <taxon>Candidatus Kentrum</taxon>
    </lineage>
</organism>
<reference evidence="3" key="1">
    <citation type="submission" date="2019-02" db="EMBL/GenBank/DDBJ databases">
        <authorList>
            <person name="Gruber-Vodicka R. H."/>
            <person name="Seah K. B. B."/>
        </authorList>
    </citation>
    <scope>NUCLEOTIDE SEQUENCE</scope>
    <source>
        <strain evidence="4">BECK_SA2B12</strain>
        <strain evidence="3">BECK_SA2B15</strain>
        <strain evidence="2">BECK_SA2B20</strain>
    </source>
</reference>
<name>A0A450VK53_9GAMM</name>
<evidence type="ECO:0000256" key="1">
    <source>
        <dbReference type="SAM" id="Phobius"/>
    </source>
</evidence>
<dbReference type="AlphaFoldDB" id="A0A450VK53"/>
<gene>
    <name evidence="3" type="ORF">BECKH772A_GA0070896_105111</name>
    <name evidence="2" type="ORF">BECKH772B_GA0070898_105041</name>
    <name evidence="4" type="ORF">BECKH772C_GA0070978_105071</name>
</gene>
<evidence type="ECO:0000313" key="3">
    <source>
        <dbReference type="EMBL" id="VFK05158.1"/>
    </source>
</evidence>
<sequence length="63" mass="6458">MEISIISFVIVVIAVAGMAIGVLLSGAKRCIKGSCGGIANLPGMEGGCGACRRSMMQKDKRNS</sequence>
<accession>A0A450VK53</accession>